<protein>
    <submittedName>
        <fullName evidence="1">Uncharacterized protein</fullName>
    </submittedName>
</protein>
<dbReference type="AlphaFoldDB" id="A0A6G5AG59"/>
<name>A0A6G5AG59_RHIMP</name>
<proteinExistence type="predicted"/>
<evidence type="ECO:0000313" key="1">
    <source>
        <dbReference type="EMBL" id="NIE49985.1"/>
    </source>
</evidence>
<reference evidence="1" key="1">
    <citation type="submission" date="2020-03" db="EMBL/GenBank/DDBJ databases">
        <title>A transcriptome and proteome of the tick Rhipicephalus microplus shaped by the genetic composition of its hosts and developmental stage.</title>
        <authorList>
            <person name="Garcia G.R."/>
            <person name="Ribeiro J.M.C."/>
            <person name="Maruyama S.R."/>
            <person name="Gardinasse L.G."/>
            <person name="Nelson K."/>
            <person name="Ferreira B.R."/>
            <person name="Andrade T.G."/>
            <person name="Santos I.K.F.M."/>
        </authorList>
    </citation>
    <scope>NUCLEOTIDE SEQUENCE</scope>
    <source>
        <strain evidence="1">NSGR</strain>
        <tissue evidence="1">Salivary glands</tissue>
    </source>
</reference>
<dbReference type="EMBL" id="GIKN01007712">
    <property type="protein sequence ID" value="NIE49985.1"/>
    <property type="molecule type" value="Transcribed_RNA"/>
</dbReference>
<sequence length="131" mass="15001">MQIVQHFDTYLVVCLCCYTGPEWSLFVTKKASFTMTPACVTENGCRKAIMIQAVLMLVRISFSFMGHRPSEYTKIECKKCHVGHPFTLAAISLITQLMQAFFLSQWHFKCVHYNEPGYDCTISCSNQLMSH</sequence>
<organism evidence="1">
    <name type="scientific">Rhipicephalus microplus</name>
    <name type="common">Cattle tick</name>
    <name type="synonym">Boophilus microplus</name>
    <dbReference type="NCBI Taxonomy" id="6941"/>
    <lineage>
        <taxon>Eukaryota</taxon>
        <taxon>Metazoa</taxon>
        <taxon>Ecdysozoa</taxon>
        <taxon>Arthropoda</taxon>
        <taxon>Chelicerata</taxon>
        <taxon>Arachnida</taxon>
        <taxon>Acari</taxon>
        <taxon>Parasitiformes</taxon>
        <taxon>Ixodida</taxon>
        <taxon>Ixodoidea</taxon>
        <taxon>Ixodidae</taxon>
        <taxon>Rhipicephalinae</taxon>
        <taxon>Rhipicephalus</taxon>
        <taxon>Boophilus</taxon>
    </lineage>
</organism>
<accession>A0A6G5AG59</accession>